<dbReference type="InterPro" id="IPR013783">
    <property type="entry name" value="Ig-like_fold"/>
</dbReference>
<dbReference type="Gene3D" id="2.60.40.10">
    <property type="entry name" value="Immunoglobulins"/>
    <property type="match status" value="1"/>
</dbReference>
<feature type="region of interest" description="Disordered" evidence="1">
    <location>
        <begin position="31"/>
        <end position="59"/>
    </location>
</feature>
<dbReference type="PROSITE" id="PS51318">
    <property type="entry name" value="TAT"/>
    <property type="match status" value="1"/>
</dbReference>
<name>A0A512D0H1_9MICO</name>
<dbReference type="SMART" id="SM00736">
    <property type="entry name" value="CADG"/>
    <property type="match status" value="1"/>
</dbReference>
<dbReference type="Proteomes" id="UP000321534">
    <property type="component" value="Unassembled WGS sequence"/>
</dbReference>
<feature type="chain" id="PRO_5039192110" description="Dystroglycan-type cadherin-like domain-containing protein" evidence="2">
    <location>
        <begin position="29"/>
        <end position="626"/>
    </location>
</feature>
<evidence type="ECO:0000256" key="2">
    <source>
        <dbReference type="SAM" id="SignalP"/>
    </source>
</evidence>
<dbReference type="Gene3D" id="2.60.120.260">
    <property type="entry name" value="Galactose-binding domain-like"/>
    <property type="match status" value="1"/>
</dbReference>
<dbReference type="OrthoDB" id="345880at2"/>
<keyword evidence="5" id="KW-1185">Reference proteome</keyword>
<dbReference type="RefSeq" id="WP_147065507.1">
    <property type="nucleotide sequence ID" value="NZ_BAAARO010000026.1"/>
</dbReference>
<gene>
    <name evidence="4" type="ORF">TAE01_17770</name>
</gene>
<dbReference type="Pfam" id="PF05345">
    <property type="entry name" value="He_PIG"/>
    <property type="match status" value="1"/>
</dbReference>
<evidence type="ECO:0000313" key="5">
    <source>
        <dbReference type="Proteomes" id="UP000321534"/>
    </source>
</evidence>
<feature type="domain" description="Dystroglycan-type cadherin-like" evidence="3">
    <location>
        <begin position="388"/>
        <end position="478"/>
    </location>
</feature>
<dbReference type="GO" id="GO:0005975">
    <property type="term" value="P:carbohydrate metabolic process"/>
    <property type="evidence" value="ECO:0007669"/>
    <property type="project" value="UniProtKB-ARBA"/>
</dbReference>
<dbReference type="AlphaFoldDB" id="A0A512D0H1"/>
<dbReference type="InterPro" id="IPR006311">
    <property type="entry name" value="TAT_signal"/>
</dbReference>
<accession>A0A512D0H1</accession>
<dbReference type="GO" id="GO:0016020">
    <property type="term" value="C:membrane"/>
    <property type="evidence" value="ECO:0007669"/>
    <property type="project" value="InterPro"/>
</dbReference>
<dbReference type="SUPFAM" id="SSF49313">
    <property type="entry name" value="Cadherin-like"/>
    <property type="match status" value="1"/>
</dbReference>
<protein>
    <recommendedName>
        <fullName evidence="3">Dystroglycan-type cadherin-like domain-containing protein</fullName>
    </recommendedName>
</protein>
<keyword evidence="2" id="KW-0732">Signal</keyword>
<evidence type="ECO:0000256" key="1">
    <source>
        <dbReference type="SAM" id="MobiDB-lite"/>
    </source>
</evidence>
<comment type="caution">
    <text evidence="4">The sequence shown here is derived from an EMBL/GenBank/DDBJ whole genome shotgun (WGS) entry which is preliminary data.</text>
</comment>
<dbReference type="InterPro" id="IPR006644">
    <property type="entry name" value="Cadg"/>
</dbReference>
<evidence type="ECO:0000313" key="4">
    <source>
        <dbReference type="EMBL" id="GEO29967.1"/>
    </source>
</evidence>
<feature type="signal peptide" evidence="2">
    <location>
        <begin position="1"/>
        <end position="28"/>
    </location>
</feature>
<feature type="compositionally biased region" description="Low complexity" evidence="1">
    <location>
        <begin position="31"/>
        <end position="41"/>
    </location>
</feature>
<proteinExistence type="predicted"/>
<reference evidence="4 5" key="1">
    <citation type="submission" date="2019-07" db="EMBL/GenBank/DDBJ databases">
        <title>Whole genome shotgun sequence of Terrabacter aerolatus NBRC 106305.</title>
        <authorList>
            <person name="Hosoyama A."/>
            <person name="Uohara A."/>
            <person name="Ohji S."/>
            <person name="Ichikawa N."/>
        </authorList>
    </citation>
    <scope>NUCLEOTIDE SEQUENCE [LARGE SCALE GENOMIC DNA]</scope>
    <source>
        <strain evidence="4 5">NBRC 106305</strain>
    </source>
</reference>
<dbReference type="InterPro" id="IPR015919">
    <property type="entry name" value="Cadherin-like_sf"/>
</dbReference>
<evidence type="ECO:0000259" key="3">
    <source>
        <dbReference type="SMART" id="SM00736"/>
    </source>
</evidence>
<dbReference type="EMBL" id="BJYX01000007">
    <property type="protein sequence ID" value="GEO29967.1"/>
    <property type="molecule type" value="Genomic_DNA"/>
</dbReference>
<dbReference type="GO" id="GO:0005509">
    <property type="term" value="F:calcium ion binding"/>
    <property type="evidence" value="ECO:0007669"/>
    <property type="project" value="InterPro"/>
</dbReference>
<sequence>MLSNHTRRRGLARLAVSALALAAAAAVAGSPTAGASPAGSAHRTAPNPYSPQTGHSYRHGVVPTKATNARMKQWAQTQSTAATGTQTLSYGGAVDGIGVTSGKPKVYLVFWGTQWGSQGTDSNGNLTFSSDAAGGAGRLQQMFKGLGTGGEQWSGVMTQYCDGPGVASGATSCGSGTAHVGYPTGGALAGVWYDNSAAEPAAATGTQLGTEAVKAASHFGNTTSASNRYAQYVVLSATGLNPDNYKTGGFCAWHDWNGDVSVTSGVGDVAFTNMPYVMDQGSSCGQNFVNSGSAGTTDGYTMVEGHEYAETVTDQNPAGGWTNHTGNATYNGQENADECAWIAPGSAGGAGNVAMGNGSYAEQATWSNDTNRCDISHPTVGGTTSNTVTVTNPGNQSGTVGTAKSLQIQASDSASGQTLTYSATSLPTGLSINSSTGLISGTPSAAGTYSVTVSAKDTTIASGSATFTWTIGTSGTSCSGQLLGNPGFETGSAAPWAASTGVVDSSTSEPAHSGSWKAWLDGYGSAHTDTLTQSVTIPAGCKATLSFYVHIDTAESGSTAYDTLTVKAGSTTLTTLSNANAASGYVLKSFDVSSLAGQTVTVGFTGAEDSSLQTSFVIDDAAVTLG</sequence>
<organism evidence="4 5">
    <name type="scientific">Terrabacter aerolatus</name>
    <dbReference type="NCBI Taxonomy" id="422442"/>
    <lineage>
        <taxon>Bacteria</taxon>
        <taxon>Bacillati</taxon>
        <taxon>Actinomycetota</taxon>
        <taxon>Actinomycetes</taxon>
        <taxon>Micrococcales</taxon>
        <taxon>Intrasporangiaceae</taxon>
        <taxon>Terrabacter</taxon>
    </lineage>
</organism>